<dbReference type="RefSeq" id="WP_346082126.1">
    <property type="nucleotide sequence ID" value="NZ_BAABDG010000007.1"/>
</dbReference>
<comment type="caution">
    <text evidence="1">The sequence shown here is derived from an EMBL/GenBank/DDBJ whole genome shotgun (WGS) entry which is preliminary data.</text>
</comment>
<evidence type="ECO:0000313" key="2">
    <source>
        <dbReference type="Proteomes" id="UP001499994"/>
    </source>
</evidence>
<reference evidence="2" key="1">
    <citation type="journal article" date="2019" name="Int. J. Syst. Evol. Microbiol.">
        <title>The Global Catalogue of Microorganisms (GCM) 10K type strain sequencing project: providing services to taxonomists for standard genome sequencing and annotation.</title>
        <authorList>
            <consortium name="The Broad Institute Genomics Platform"/>
            <consortium name="The Broad Institute Genome Sequencing Center for Infectious Disease"/>
            <person name="Wu L."/>
            <person name="Ma J."/>
        </authorList>
    </citation>
    <scope>NUCLEOTIDE SEQUENCE [LARGE SCALE GENOMIC DNA]</scope>
    <source>
        <strain evidence="2">JCM 17201</strain>
    </source>
</reference>
<accession>A0ABP7LKB9</accession>
<dbReference type="Proteomes" id="UP001499994">
    <property type="component" value="Unassembled WGS sequence"/>
</dbReference>
<name>A0ABP7LKB9_9GAMM</name>
<gene>
    <name evidence="1" type="ORF">GCM10022405_31050</name>
</gene>
<evidence type="ECO:0000313" key="1">
    <source>
        <dbReference type="EMBL" id="GAA3903585.1"/>
    </source>
</evidence>
<protein>
    <submittedName>
        <fullName evidence="1">Uncharacterized protein</fullName>
    </submittedName>
</protein>
<organism evidence="1 2">
    <name type="scientific">Gibbsiella dentisursi</name>
    <dbReference type="NCBI Taxonomy" id="796890"/>
    <lineage>
        <taxon>Bacteria</taxon>
        <taxon>Pseudomonadati</taxon>
        <taxon>Pseudomonadota</taxon>
        <taxon>Gammaproteobacteria</taxon>
        <taxon>Enterobacterales</taxon>
        <taxon>Yersiniaceae</taxon>
        <taxon>Gibbsiella</taxon>
    </lineage>
</organism>
<dbReference type="EMBL" id="BAABDG010000007">
    <property type="protein sequence ID" value="GAA3903585.1"/>
    <property type="molecule type" value="Genomic_DNA"/>
</dbReference>
<sequence length="213" mass="23416">MNIASIGKGVIDGVVSIPVDFYYGVERTLEDLSLSDGGQMYQSRNFDDDTRLYQGLKRICANRTVIIQITEIIINDALSHLPDSAVQKIHDAIARKATAVGSRQITQLAIGGIIGARLVDGIAAAAISRLAIRIGTSFSIGVVLTQGLISRAAQASRRLRHENPGLYQKLWVQNFDMLYFLFEKPLENFLSISKLARSNPAQLESVINEINNM</sequence>
<keyword evidence="2" id="KW-1185">Reference proteome</keyword>
<proteinExistence type="predicted"/>